<evidence type="ECO:0000313" key="1">
    <source>
        <dbReference type="EMBL" id="JAD21301.1"/>
    </source>
</evidence>
<dbReference type="AlphaFoldDB" id="A0A0A9SDW8"/>
<dbReference type="EMBL" id="GBRH01276594">
    <property type="protein sequence ID" value="JAD21301.1"/>
    <property type="molecule type" value="Transcribed_RNA"/>
</dbReference>
<reference evidence="1" key="2">
    <citation type="journal article" date="2015" name="Data Brief">
        <title>Shoot transcriptome of the giant reed, Arundo donax.</title>
        <authorList>
            <person name="Barrero R.A."/>
            <person name="Guerrero F.D."/>
            <person name="Moolhuijzen P."/>
            <person name="Goolsby J.A."/>
            <person name="Tidwell J."/>
            <person name="Bellgard S.E."/>
            <person name="Bellgard M.I."/>
        </authorList>
    </citation>
    <scope>NUCLEOTIDE SEQUENCE</scope>
    <source>
        <tissue evidence="1">Shoot tissue taken approximately 20 cm above the soil surface</tissue>
    </source>
</reference>
<name>A0A0A9SDW8_ARUDO</name>
<accession>A0A0A9SDW8</accession>
<protein>
    <submittedName>
        <fullName evidence="1">Uncharacterized protein</fullName>
    </submittedName>
</protein>
<proteinExistence type="predicted"/>
<organism evidence="1">
    <name type="scientific">Arundo donax</name>
    <name type="common">Giant reed</name>
    <name type="synonym">Donax arundinaceus</name>
    <dbReference type="NCBI Taxonomy" id="35708"/>
    <lineage>
        <taxon>Eukaryota</taxon>
        <taxon>Viridiplantae</taxon>
        <taxon>Streptophyta</taxon>
        <taxon>Embryophyta</taxon>
        <taxon>Tracheophyta</taxon>
        <taxon>Spermatophyta</taxon>
        <taxon>Magnoliopsida</taxon>
        <taxon>Liliopsida</taxon>
        <taxon>Poales</taxon>
        <taxon>Poaceae</taxon>
        <taxon>PACMAD clade</taxon>
        <taxon>Arundinoideae</taxon>
        <taxon>Arundineae</taxon>
        <taxon>Arundo</taxon>
    </lineage>
</organism>
<reference evidence="1" key="1">
    <citation type="submission" date="2014-09" db="EMBL/GenBank/DDBJ databases">
        <authorList>
            <person name="Magalhaes I.L.F."/>
            <person name="Oliveira U."/>
            <person name="Santos F.R."/>
            <person name="Vidigal T.H.D.A."/>
            <person name="Brescovit A.D."/>
            <person name="Santos A.J."/>
        </authorList>
    </citation>
    <scope>NUCLEOTIDE SEQUENCE</scope>
    <source>
        <tissue evidence="1">Shoot tissue taken approximately 20 cm above the soil surface</tissue>
    </source>
</reference>
<sequence>MVHTIALYLNIYMHMCCEFIEQTEHKGGI</sequence>